<proteinExistence type="predicted"/>
<evidence type="ECO:0000313" key="1">
    <source>
        <dbReference type="EMBL" id="KAI3771948.1"/>
    </source>
</evidence>
<name>A0ACB9FMC1_ARCLA</name>
<accession>A0ACB9FMC1</accession>
<organism evidence="1 2">
    <name type="scientific">Arctium lappa</name>
    <name type="common">Greater burdock</name>
    <name type="synonym">Lappa major</name>
    <dbReference type="NCBI Taxonomy" id="4217"/>
    <lineage>
        <taxon>Eukaryota</taxon>
        <taxon>Viridiplantae</taxon>
        <taxon>Streptophyta</taxon>
        <taxon>Embryophyta</taxon>
        <taxon>Tracheophyta</taxon>
        <taxon>Spermatophyta</taxon>
        <taxon>Magnoliopsida</taxon>
        <taxon>eudicotyledons</taxon>
        <taxon>Gunneridae</taxon>
        <taxon>Pentapetalae</taxon>
        <taxon>asterids</taxon>
        <taxon>campanulids</taxon>
        <taxon>Asterales</taxon>
        <taxon>Asteraceae</taxon>
        <taxon>Carduoideae</taxon>
        <taxon>Cardueae</taxon>
        <taxon>Arctiinae</taxon>
        <taxon>Arctium</taxon>
    </lineage>
</organism>
<sequence>MAPRRHLAATFLPLASMYGVKLHKAHHGTPWRSMARYGVTLRYGVMALSFLRHAMETAPCDYDMVIVAGQGRYLTPVFGLILETMPCDYDMVIVVDHCRTSTTTFCLVLATLPSESDTCHNRWSLSPAPFWAPSWVLIPLVSHALNVTHPKSGPKCQTWLRLGHLQ</sequence>
<reference evidence="2" key="1">
    <citation type="journal article" date="2022" name="Mol. Ecol. Resour.">
        <title>The genomes of chicory, endive, great burdock and yacon provide insights into Asteraceae palaeo-polyploidization history and plant inulin production.</title>
        <authorList>
            <person name="Fan W."/>
            <person name="Wang S."/>
            <person name="Wang H."/>
            <person name="Wang A."/>
            <person name="Jiang F."/>
            <person name="Liu H."/>
            <person name="Zhao H."/>
            <person name="Xu D."/>
            <person name="Zhang Y."/>
        </authorList>
    </citation>
    <scope>NUCLEOTIDE SEQUENCE [LARGE SCALE GENOMIC DNA]</scope>
    <source>
        <strain evidence="2">cv. Niubang</strain>
    </source>
</reference>
<dbReference type="Proteomes" id="UP001055879">
    <property type="component" value="Linkage Group LG01"/>
</dbReference>
<dbReference type="EMBL" id="CM042047">
    <property type="protein sequence ID" value="KAI3771948.1"/>
    <property type="molecule type" value="Genomic_DNA"/>
</dbReference>
<comment type="caution">
    <text evidence="1">The sequence shown here is derived from an EMBL/GenBank/DDBJ whole genome shotgun (WGS) entry which is preliminary data.</text>
</comment>
<reference evidence="1 2" key="2">
    <citation type="journal article" date="2022" name="Mol. Ecol. Resour.">
        <title>The genomes of chicory, endive, great burdock and yacon provide insights into Asteraceae paleo-polyploidization history and plant inulin production.</title>
        <authorList>
            <person name="Fan W."/>
            <person name="Wang S."/>
            <person name="Wang H."/>
            <person name="Wang A."/>
            <person name="Jiang F."/>
            <person name="Liu H."/>
            <person name="Zhao H."/>
            <person name="Xu D."/>
            <person name="Zhang Y."/>
        </authorList>
    </citation>
    <scope>NUCLEOTIDE SEQUENCE [LARGE SCALE GENOMIC DNA]</scope>
    <source>
        <strain evidence="2">cv. Niubang</strain>
    </source>
</reference>
<evidence type="ECO:0000313" key="2">
    <source>
        <dbReference type="Proteomes" id="UP001055879"/>
    </source>
</evidence>
<gene>
    <name evidence="1" type="ORF">L6452_03120</name>
</gene>
<keyword evidence="2" id="KW-1185">Reference proteome</keyword>
<protein>
    <submittedName>
        <fullName evidence="1">Uncharacterized protein</fullName>
    </submittedName>
</protein>